<evidence type="ECO:0000313" key="4">
    <source>
        <dbReference type="Proteomes" id="UP000479335"/>
    </source>
</evidence>
<comment type="caution">
    <text evidence="3">The sequence shown here is derived from an EMBL/GenBank/DDBJ whole genome shotgun (WGS) entry which is preliminary data.</text>
</comment>
<feature type="compositionally biased region" description="Polar residues" evidence="1">
    <location>
        <begin position="83"/>
        <end position="108"/>
    </location>
</feature>
<sequence length="108" mass="11934">MKCCPRVLVQAGGDDGIRQRTNFFDVGGDSLALMAVKHELDLQYGHNIDLVTIYGSPTIASLAELIAEVEPMVPSGMLRPRRNLNSARRQRLAQSKTTTTFSQCKENL</sequence>
<dbReference type="Pfam" id="PF00550">
    <property type="entry name" value="PP-binding"/>
    <property type="match status" value="1"/>
</dbReference>
<dbReference type="RefSeq" id="WP_161008137.1">
    <property type="nucleotide sequence ID" value="NZ_WWCN01000012.1"/>
</dbReference>
<feature type="domain" description="Carrier" evidence="2">
    <location>
        <begin position="1"/>
        <end position="70"/>
    </location>
</feature>
<organism evidence="3 4">
    <name type="scientific">Duganella flavida</name>
    <dbReference type="NCBI Taxonomy" id="2692175"/>
    <lineage>
        <taxon>Bacteria</taxon>
        <taxon>Pseudomonadati</taxon>
        <taxon>Pseudomonadota</taxon>
        <taxon>Betaproteobacteria</taxon>
        <taxon>Burkholderiales</taxon>
        <taxon>Oxalobacteraceae</taxon>
        <taxon>Telluria group</taxon>
        <taxon>Duganella</taxon>
    </lineage>
</organism>
<dbReference type="SUPFAM" id="SSF47336">
    <property type="entry name" value="ACP-like"/>
    <property type="match status" value="1"/>
</dbReference>
<keyword evidence="4" id="KW-1185">Reference proteome</keyword>
<dbReference type="AlphaFoldDB" id="A0A6L8KCA3"/>
<name>A0A6L8KCA3_9BURK</name>
<dbReference type="EMBL" id="WWCN01000012">
    <property type="protein sequence ID" value="MYM24670.1"/>
    <property type="molecule type" value="Genomic_DNA"/>
</dbReference>
<reference evidence="3 4" key="1">
    <citation type="submission" date="2019-12" db="EMBL/GenBank/DDBJ databases">
        <title>Novel species isolated from a subtropical stream in China.</title>
        <authorList>
            <person name="Lu H."/>
        </authorList>
    </citation>
    <scope>NUCLEOTIDE SEQUENCE [LARGE SCALE GENOMIC DNA]</scope>
    <source>
        <strain evidence="3 4">FT135W</strain>
    </source>
</reference>
<feature type="region of interest" description="Disordered" evidence="1">
    <location>
        <begin position="77"/>
        <end position="108"/>
    </location>
</feature>
<dbReference type="InterPro" id="IPR036736">
    <property type="entry name" value="ACP-like_sf"/>
</dbReference>
<evidence type="ECO:0000313" key="3">
    <source>
        <dbReference type="EMBL" id="MYM24670.1"/>
    </source>
</evidence>
<accession>A0A6L8KCA3</accession>
<protein>
    <recommendedName>
        <fullName evidence="2">Carrier domain-containing protein</fullName>
    </recommendedName>
</protein>
<gene>
    <name evidence="3" type="ORF">GTP46_18700</name>
</gene>
<evidence type="ECO:0000256" key="1">
    <source>
        <dbReference type="SAM" id="MobiDB-lite"/>
    </source>
</evidence>
<evidence type="ECO:0000259" key="2">
    <source>
        <dbReference type="PROSITE" id="PS50075"/>
    </source>
</evidence>
<proteinExistence type="predicted"/>
<dbReference type="InterPro" id="IPR009081">
    <property type="entry name" value="PP-bd_ACP"/>
</dbReference>
<dbReference type="PROSITE" id="PS50075">
    <property type="entry name" value="CARRIER"/>
    <property type="match status" value="1"/>
</dbReference>
<dbReference type="Gene3D" id="1.10.1200.10">
    <property type="entry name" value="ACP-like"/>
    <property type="match status" value="1"/>
</dbReference>
<dbReference type="Proteomes" id="UP000479335">
    <property type="component" value="Unassembled WGS sequence"/>
</dbReference>